<evidence type="ECO:0000313" key="1">
    <source>
        <dbReference type="EMBL" id="MBE1598965.1"/>
    </source>
</evidence>
<proteinExistence type="predicted"/>
<sequence length="83" mass="9626">MAKVDDDLAHLEHRVRAALQSNRLIVLRWYRPDATGLERWLRNALDDPRCAAARVPGRLACRLLGRHSWTCIGHPSPRHPRTW</sequence>
<dbReference type="EMBL" id="JADBGF010000001">
    <property type="protein sequence ID" value="MBE1598965.1"/>
    <property type="molecule type" value="Genomic_DNA"/>
</dbReference>
<reference evidence="1 2" key="1">
    <citation type="submission" date="2020-10" db="EMBL/GenBank/DDBJ databases">
        <title>Sequencing the genomes of 1000 actinobacteria strains.</title>
        <authorList>
            <person name="Klenk H.-P."/>
        </authorList>
    </citation>
    <scope>NUCLEOTIDE SEQUENCE [LARGE SCALE GENOMIC DNA]</scope>
    <source>
        <strain evidence="1 2">DSM 41803</strain>
    </source>
</reference>
<name>A0A8I0PAM6_9ACTN</name>
<comment type="caution">
    <text evidence="1">The sequence shown here is derived from an EMBL/GenBank/DDBJ whole genome shotgun (WGS) entry which is preliminary data.</text>
</comment>
<organism evidence="1 2">
    <name type="scientific">Streptomyces stelliscabiei</name>
    <dbReference type="NCBI Taxonomy" id="146820"/>
    <lineage>
        <taxon>Bacteria</taxon>
        <taxon>Bacillati</taxon>
        <taxon>Actinomycetota</taxon>
        <taxon>Actinomycetes</taxon>
        <taxon>Kitasatosporales</taxon>
        <taxon>Streptomycetaceae</taxon>
        <taxon>Streptomyces</taxon>
    </lineage>
</organism>
<keyword evidence="2" id="KW-1185">Reference proteome</keyword>
<evidence type="ECO:0000313" key="2">
    <source>
        <dbReference type="Proteomes" id="UP000629287"/>
    </source>
</evidence>
<protein>
    <submittedName>
        <fullName evidence="1">Uncharacterized protein</fullName>
    </submittedName>
</protein>
<dbReference type="OrthoDB" id="4329062at2"/>
<dbReference type="AlphaFoldDB" id="A0A8I0PAM6"/>
<gene>
    <name evidence="1" type="ORF">H4687_005094</name>
</gene>
<dbReference type="RefSeq" id="WP_046914913.1">
    <property type="nucleotide sequence ID" value="NZ_JADBGF010000001.1"/>
</dbReference>
<accession>A0A8I0PAM6</accession>
<dbReference type="GeneID" id="86829652"/>
<dbReference type="Proteomes" id="UP000629287">
    <property type="component" value="Unassembled WGS sequence"/>
</dbReference>